<evidence type="ECO:0000256" key="1">
    <source>
        <dbReference type="ARBA" id="ARBA00023015"/>
    </source>
</evidence>
<keyword evidence="8" id="KW-1185">Reference proteome</keyword>
<organism evidence="7 8">
    <name type="scientific">Corchorus olitorius</name>
    <dbReference type="NCBI Taxonomy" id="93759"/>
    <lineage>
        <taxon>Eukaryota</taxon>
        <taxon>Viridiplantae</taxon>
        <taxon>Streptophyta</taxon>
        <taxon>Embryophyta</taxon>
        <taxon>Tracheophyta</taxon>
        <taxon>Spermatophyta</taxon>
        <taxon>Magnoliopsida</taxon>
        <taxon>eudicotyledons</taxon>
        <taxon>Gunneridae</taxon>
        <taxon>Pentapetalae</taxon>
        <taxon>rosids</taxon>
        <taxon>malvids</taxon>
        <taxon>Malvales</taxon>
        <taxon>Malvaceae</taxon>
        <taxon>Grewioideae</taxon>
        <taxon>Apeibeae</taxon>
        <taxon>Corchorus</taxon>
    </lineage>
</organism>
<dbReference type="AlphaFoldDB" id="A0A1R3KTB5"/>
<proteinExistence type="predicted"/>
<dbReference type="InterPro" id="IPR003441">
    <property type="entry name" value="NAC-dom"/>
</dbReference>
<evidence type="ECO:0000259" key="6">
    <source>
        <dbReference type="PROSITE" id="PS51005"/>
    </source>
</evidence>
<evidence type="ECO:0000313" key="7">
    <source>
        <dbReference type="EMBL" id="OMP10279.1"/>
    </source>
</evidence>
<evidence type="ECO:0000256" key="5">
    <source>
        <dbReference type="SAM" id="MobiDB-lite"/>
    </source>
</evidence>
<dbReference type="Proteomes" id="UP000187203">
    <property type="component" value="Unassembled WGS sequence"/>
</dbReference>
<keyword evidence="3" id="KW-0804">Transcription</keyword>
<dbReference type="PROSITE" id="PS51005">
    <property type="entry name" value="NAC"/>
    <property type="match status" value="1"/>
</dbReference>
<name>A0A1R3KTB5_9ROSI</name>
<dbReference type="GO" id="GO:0003677">
    <property type="term" value="F:DNA binding"/>
    <property type="evidence" value="ECO:0007669"/>
    <property type="project" value="UniProtKB-KW"/>
</dbReference>
<feature type="region of interest" description="Disordered" evidence="5">
    <location>
        <begin position="1"/>
        <end position="96"/>
    </location>
</feature>
<evidence type="ECO:0000256" key="2">
    <source>
        <dbReference type="ARBA" id="ARBA00023125"/>
    </source>
</evidence>
<evidence type="ECO:0000256" key="3">
    <source>
        <dbReference type="ARBA" id="ARBA00023163"/>
    </source>
</evidence>
<accession>A0A1R3KTB5</accession>
<dbReference type="PANTHER" id="PTHR31719:SF179">
    <property type="entry name" value="OS08G0148400 PROTEIN"/>
    <property type="match status" value="1"/>
</dbReference>
<protein>
    <submittedName>
        <fullName evidence="7">No apical meristem (NAM) protein</fullName>
    </submittedName>
</protein>
<dbReference type="GO" id="GO:0006355">
    <property type="term" value="P:regulation of DNA-templated transcription"/>
    <property type="evidence" value="ECO:0007669"/>
    <property type="project" value="InterPro"/>
</dbReference>
<gene>
    <name evidence="7" type="ORF">COLO4_04652</name>
</gene>
<evidence type="ECO:0000256" key="4">
    <source>
        <dbReference type="ARBA" id="ARBA00023242"/>
    </source>
</evidence>
<feature type="compositionally biased region" description="Polar residues" evidence="5">
    <location>
        <begin position="38"/>
        <end position="58"/>
    </location>
</feature>
<evidence type="ECO:0000313" key="8">
    <source>
        <dbReference type="Proteomes" id="UP000187203"/>
    </source>
</evidence>
<keyword evidence="4" id="KW-0539">Nucleus</keyword>
<keyword evidence="2" id="KW-0238">DNA-binding</keyword>
<dbReference type="SUPFAM" id="SSF101941">
    <property type="entry name" value="NAC domain"/>
    <property type="match status" value="1"/>
</dbReference>
<dbReference type="PANTHER" id="PTHR31719">
    <property type="entry name" value="NAC TRANSCRIPTION FACTOR 56"/>
    <property type="match status" value="1"/>
</dbReference>
<dbReference type="STRING" id="93759.A0A1R3KTB5"/>
<comment type="caution">
    <text evidence="7">The sequence shown here is derived from an EMBL/GenBank/DDBJ whole genome shotgun (WGS) entry which is preliminary data.</text>
</comment>
<sequence>MSSEKQSPFHSKVMVAMEADEENSKPTLQACEAKQEPNESSLKPPQPQKCSSDDQSASIDPPPKKSEDSSNEENGNEENGDGDHDEYDDEYLDSFPPGFRFNPVDEELILQYLKKKVLNMSLPPNRIYEVNLYAYNPEKLAEENLPKVTRLIGSCMNIELPMLLHAKKFTMT</sequence>
<dbReference type="EMBL" id="AWUE01011954">
    <property type="protein sequence ID" value="OMP10279.1"/>
    <property type="molecule type" value="Genomic_DNA"/>
</dbReference>
<dbReference type="Pfam" id="PF02365">
    <property type="entry name" value="NAM"/>
    <property type="match status" value="1"/>
</dbReference>
<feature type="domain" description="NAC" evidence="6">
    <location>
        <begin position="95"/>
        <end position="172"/>
    </location>
</feature>
<dbReference type="InterPro" id="IPR036093">
    <property type="entry name" value="NAC_dom_sf"/>
</dbReference>
<reference evidence="8" key="1">
    <citation type="submission" date="2013-09" db="EMBL/GenBank/DDBJ databases">
        <title>Corchorus olitorius genome sequencing.</title>
        <authorList>
            <person name="Alam M."/>
            <person name="Haque M.S."/>
            <person name="Islam M.S."/>
            <person name="Emdad E.M."/>
            <person name="Islam M.M."/>
            <person name="Ahmed B."/>
            <person name="Halim A."/>
            <person name="Hossen Q.M.M."/>
            <person name="Hossain M.Z."/>
            <person name="Ahmed R."/>
            <person name="Khan M.M."/>
            <person name="Islam R."/>
            <person name="Rashid M.M."/>
            <person name="Khan S.A."/>
            <person name="Rahman M.S."/>
            <person name="Alam M."/>
            <person name="Yahiya A.S."/>
            <person name="Khan M.S."/>
            <person name="Azam M.S."/>
            <person name="Haque T."/>
            <person name="Lashkar M.Z.H."/>
            <person name="Akhand A.I."/>
            <person name="Morshed G."/>
            <person name="Roy S."/>
            <person name="Uddin K.S."/>
            <person name="Rabeya T."/>
            <person name="Hossain A.S."/>
            <person name="Chowdhury A."/>
            <person name="Snigdha A.R."/>
            <person name="Mortoza M.S."/>
            <person name="Matin S.A."/>
            <person name="Hoque S.M.E."/>
            <person name="Islam M.K."/>
            <person name="Roy D.K."/>
            <person name="Haider R."/>
            <person name="Moosa M.M."/>
            <person name="Elias S.M."/>
            <person name="Hasan A.M."/>
            <person name="Jahan S."/>
            <person name="Shafiuddin M."/>
            <person name="Mahmood N."/>
            <person name="Shommy N.S."/>
        </authorList>
    </citation>
    <scope>NUCLEOTIDE SEQUENCE [LARGE SCALE GENOMIC DNA]</scope>
    <source>
        <strain evidence="8">cv. O-4</strain>
    </source>
</reference>
<dbReference type="Gene3D" id="2.170.150.80">
    <property type="entry name" value="NAC domain"/>
    <property type="match status" value="1"/>
</dbReference>
<feature type="compositionally biased region" description="Acidic residues" evidence="5">
    <location>
        <begin position="69"/>
        <end position="92"/>
    </location>
</feature>
<keyword evidence="1" id="KW-0805">Transcription regulation</keyword>
<dbReference type="OrthoDB" id="863385at2759"/>